<dbReference type="RefSeq" id="WP_189714952.1">
    <property type="nucleotide sequence ID" value="NZ_BMVO01000004.1"/>
</dbReference>
<dbReference type="InterPro" id="IPR002938">
    <property type="entry name" value="FAD-bd"/>
</dbReference>
<dbReference type="Gene3D" id="3.50.50.60">
    <property type="entry name" value="FAD/NAD(P)-binding domain"/>
    <property type="match status" value="1"/>
</dbReference>
<dbReference type="NCBIfam" id="NF004832">
    <property type="entry name" value="PRK06184.1"/>
    <property type="match status" value="1"/>
</dbReference>
<evidence type="ECO:0000313" key="6">
    <source>
        <dbReference type="Proteomes" id="UP000599437"/>
    </source>
</evidence>
<dbReference type="SUPFAM" id="SSF51905">
    <property type="entry name" value="FAD/NAD(P)-binding domain"/>
    <property type="match status" value="1"/>
</dbReference>
<evidence type="ECO:0000256" key="1">
    <source>
        <dbReference type="ARBA" id="ARBA00001974"/>
    </source>
</evidence>
<evidence type="ECO:0000313" key="5">
    <source>
        <dbReference type="EMBL" id="GHA95773.1"/>
    </source>
</evidence>
<feature type="domain" description="FAD-binding" evidence="4">
    <location>
        <begin position="15"/>
        <end position="355"/>
    </location>
</feature>
<keyword evidence="2" id="KW-0285">Flavoprotein</keyword>
<dbReference type="PANTHER" id="PTHR43004">
    <property type="entry name" value="TRK SYSTEM POTASSIUM UPTAKE PROTEIN"/>
    <property type="match status" value="1"/>
</dbReference>
<accession>A0ABQ3DIK3</accession>
<protein>
    <recommendedName>
        <fullName evidence="4">FAD-binding domain-containing protein</fullName>
    </recommendedName>
</protein>
<reference evidence="6" key="1">
    <citation type="journal article" date="2019" name="Int. J. Syst. Evol. Microbiol.">
        <title>The Global Catalogue of Microorganisms (GCM) 10K type strain sequencing project: providing services to taxonomists for standard genome sequencing and annotation.</title>
        <authorList>
            <consortium name="The Broad Institute Genomics Platform"/>
            <consortium name="The Broad Institute Genome Sequencing Center for Infectious Disease"/>
            <person name="Wu L."/>
            <person name="Ma J."/>
        </authorList>
    </citation>
    <scope>NUCLEOTIDE SEQUENCE [LARGE SCALE GENOMIC DNA]</scope>
    <source>
        <strain evidence="6">JCM 4737</strain>
    </source>
</reference>
<name>A0ABQ3DIK3_9ACTN</name>
<comment type="cofactor">
    <cofactor evidence="1">
        <name>FAD</name>
        <dbReference type="ChEBI" id="CHEBI:57692"/>
    </cofactor>
</comment>
<evidence type="ECO:0000256" key="3">
    <source>
        <dbReference type="ARBA" id="ARBA00022827"/>
    </source>
</evidence>
<sequence>MPAHPSPQAESRDAVDVLIVGAGPTGLALAVDLVRRGVCTLVVEAADRPFSGSRGLSLQPRTQEVLDDIGVMDALREAGRPLPPMQTWRNGRRDGEWRLVERDPQAPVTRYPVQWLVPQWRTQQILQDRLLALGGAVEYGTRLTALHQTDQLVQAELTQTDGSRRTLNMPYLVGADGGRSTVREALGIKMKTEGGALHAAVVADVRVDGLDHDHWHTWPDGPGGELLLCPLPGTDQFQLTTPVGDEEGDPCPQRVRELIATRTHLPATAVTDVQWTSSYKPRTALAERFRDKRVFIAGDAAHVHPPGGGQGLNIGVHDAYNLGWKLGQVLHDHAPDTLLDSYDAERRPAAHDVLDISAQLYRLGRKPEGSRVRARHRGRLTLLPVHYRDSPLSTEAREQLTHTVLQAGDRAPDLTFTPADAAAHDTPRQLFELLAGPHFTLLAVDSAPPPVPPAVRTLQVTGGTLAQALGTGLFLIRPDGHIGLATQNPAHLERYYTKVGLAAG</sequence>
<dbReference type="InterPro" id="IPR050641">
    <property type="entry name" value="RIFMO-like"/>
</dbReference>
<keyword evidence="6" id="KW-1185">Reference proteome</keyword>
<gene>
    <name evidence="5" type="ORF">GCM10010346_17860</name>
</gene>
<comment type="caution">
    <text evidence="5">The sequence shown here is derived from an EMBL/GenBank/DDBJ whole genome shotgun (WGS) entry which is preliminary data.</text>
</comment>
<evidence type="ECO:0000256" key="2">
    <source>
        <dbReference type="ARBA" id="ARBA00022630"/>
    </source>
</evidence>
<dbReference type="Gene3D" id="3.30.70.2450">
    <property type="match status" value="1"/>
</dbReference>
<organism evidence="5 6">
    <name type="scientific">Streptomyces chryseus</name>
    <dbReference type="NCBI Taxonomy" id="68186"/>
    <lineage>
        <taxon>Bacteria</taxon>
        <taxon>Bacillati</taxon>
        <taxon>Actinomycetota</taxon>
        <taxon>Actinomycetes</taxon>
        <taxon>Kitasatosporales</taxon>
        <taxon>Streptomycetaceae</taxon>
        <taxon>Streptomyces</taxon>
    </lineage>
</organism>
<dbReference type="InterPro" id="IPR036188">
    <property type="entry name" value="FAD/NAD-bd_sf"/>
</dbReference>
<keyword evidence="3" id="KW-0274">FAD</keyword>
<dbReference type="Proteomes" id="UP000599437">
    <property type="component" value="Unassembled WGS sequence"/>
</dbReference>
<dbReference type="EMBL" id="BMVO01000004">
    <property type="protein sequence ID" value="GHA95773.1"/>
    <property type="molecule type" value="Genomic_DNA"/>
</dbReference>
<dbReference type="Pfam" id="PF01494">
    <property type="entry name" value="FAD_binding_3"/>
    <property type="match status" value="1"/>
</dbReference>
<evidence type="ECO:0000259" key="4">
    <source>
        <dbReference type="Pfam" id="PF01494"/>
    </source>
</evidence>
<dbReference type="PRINTS" id="PR00420">
    <property type="entry name" value="RNGMNOXGNASE"/>
</dbReference>
<proteinExistence type="predicted"/>
<dbReference type="PANTHER" id="PTHR43004:SF19">
    <property type="entry name" value="BINDING MONOOXYGENASE, PUTATIVE (JCVI)-RELATED"/>
    <property type="match status" value="1"/>
</dbReference>
<dbReference type="Gene3D" id="3.40.30.120">
    <property type="match status" value="1"/>
</dbReference>